<dbReference type="EMBL" id="JBBPBM010000008">
    <property type="protein sequence ID" value="KAK8571637.1"/>
    <property type="molecule type" value="Genomic_DNA"/>
</dbReference>
<reference evidence="1 2" key="1">
    <citation type="journal article" date="2024" name="G3 (Bethesda)">
        <title>Genome assembly of Hibiscus sabdariffa L. provides insights into metabolisms of medicinal natural products.</title>
        <authorList>
            <person name="Kim T."/>
        </authorList>
    </citation>
    <scope>NUCLEOTIDE SEQUENCE [LARGE SCALE GENOMIC DNA]</scope>
    <source>
        <strain evidence="1">TK-2024</strain>
        <tissue evidence="1">Old leaves</tissue>
    </source>
</reference>
<gene>
    <name evidence="1" type="ORF">V6N12_027717</name>
</gene>
<proteinExistence type="predicted"/>
<evidence type="ECO:0000313" key="1">
    <source>
        <dbReference type="EMBL" id="KAK8571637.1"/>
    </source>
</evidence>
<organism evidence="1 2">
    <name type="scientific">Hibiscus sabdariffa</name>
    <name type="common">roselle</name>
    <dbReference type="NCBI Taxonomy" id="183260"/>
    <lineage>
        <taxon>Eukaryota</taxon>
        <taxon>Viridiplantae</taxon>
        <taxon>Streptophyta</taxon>
        <taxon>Embryophyta</taxon>
        <taxon>Tracheophyta</taxon>
        <taxon>Spermatophyta</taxon>
        <taxon>Magnoliopsida</taxon>
        <taxon>eudicotyledons</taxon>
        <taxon>Gunneridae</taxon>
        <taxon>Pentapetalae</taxon>
        <taxon>rosids</taxon>
        <taxon>malvids</taxon>
        <taxon>Malvales</taxon>
        <taxon>Malvaceae</taxon>
        <taxon>Malvoideae</taxon>
        <taxon>Hibiscus</taxon>
    </lineage>
</organism>
<name>A0ABR2F3Q3_9ROSI</name>
<dbReference type="Proteomes" id="UP001472677">
    <property type="component" value="Unassembled WGS sequence"/>
</dbReference>
<comment type="caution">
    <text evidence="1">The sequence shown here is derived from an EMBL/GenBank/DDBJ whole genome shotgun (WGS) entry which is preliminary data.</text>
</comment>
<keyword evidence="2" id="KW-1185">Reference proteome</keyword>
<accession>A0ABR2F3Q3</accession>
<evidence type="ECO:0000313" key="2">
    <source>
        <dbReference type="Proteomes" id="UP001472677"/>
    </source>
</evidence>
<protein>
    <submittedName>
        <fullName evidence="1">Uncharacterized protein</fullName>
    </submittedName>
</protein>
<sequence>MPWKTVFAAFIWQIRKRWFYLNIDGAVSRISGLGLGLGSIGALAMGLEVIQVQSDSKQTVRMVNDRNDCSSSFSQVPAIVKIRIKNPCCPLATHLLVLVALSGSRVRSGGKTEVIHIK</sequence>